<dbReference type="PANTHER" id="PTHR21240:SF27">
    <property type="entry name" value="2-AMINO-3-CARBOXYMUCONATE-6-SEMIALDEHYDE DECARBOXYLASE"/>
    <property type="match status" value="1"/>
</dbReference>
<dbReference type="Pfam" id="PF04909">
    <property type="entry name" value="Amidohydro_2"/>
    <property type="match status" value="1"/>
</dbReference>
<sequence length="374" mass="42400">MNSYTVGTNFETVDQGSSRQDDVINPKKFLKIDMHTHILPKHWPDLKKKYGYGGWVQLDHHEPGKARMIIDGKNFREIQCNCWSADERVRECIGNGVDVQVISTVPVMFSYSAKPQHTLDLARYLNDHIAQVCAEDPKRFIGLGTLPMQSPELAVQELKRCINELGLVGIQIGSHINEWNLDSPELDPIWEACDELKVPVFVHPWVRYFNGYGKQGSNGKVLVSMPCETTIAICSMIFGGILERYPNLKVAFAHGGGSFPATIGRIVHGFNVRPDLCAIKIKKSPLEYINRIYVDSLVHDEDTLQFLIKKMGIDKIMLGSDYPFPLGEHHPGKLIEGCDWLSDEDKEKLLSGNLLKFFGIEHKFNKEMYLKICK</sequence>
<dbReference type="Gene3D" id="3.20.20.140">
    <property type="entry name" value="Metal-dependent hydrolases"/>
    <property type="match status" value="1"/>
</dbReference>
<dbReference type="EC" id="4.1.1.45" evidence="4"/>
<reference evidence="13 14" key="1">
    <citation type="submission" date="2021-06" db="EMBL/GenBank/DDBJ databases">
        <authorList>
            <person name="Kallberg Y."/>
            <person name="Tangrot J."/>
            <person name="Rosling A."/>
        </authorList>
    </citation>
    <scope>NUCLEOTIDE SEQUENCE [LARGE SCALE GENOMIC DNA]</scope>
    <source>
        <strain evidence="13 14">120-4 pot B 10/14</strain>
    </source>
</reference>
<evidence type="ECO:0000256" key="6">
    <source>
        <dbReference type="ARBA" id="ARBA00022723"/>
    </source>
</evidence>
<evidence type="ECO:0000256" key="1">
    <source>
        <dbReference type="ARBA" id="ARBA00005079"/>
    </source>
</evidence>
<evidence type="ECO:0000256" key="5">
    <source>
        <dbReference type="ARBA" id="ARBA00021214"/>
    </source>
</evidence>
<evidence type="ECO:0000256" key="8">
    <source>
        <dbReference type="ARBA" id="ARBA00022833"/>
    </source>
</evidence>
<evidence type="ECO:0000256" key="2">
    <source>
        <dbReference type="ARBA" id="ARBA00005871"/>
    </source>
</evidence>
<organism evidence="13 14">
    <name type="scientific">Gigaspora margarita</name>
    <dbReference type="NCBI Taxonomy" id="4874"/>
    <lineage>
        <taxon>Eukaryota</taxon>
        <taxon>Fungi</taxon>
        <taxon>Fungi incertae sedis</taxon>
        <taxon>Mucoromycota</taxon>
        <taxon>Glomeromycotina</taxon>
        <taxon>Glomeromycetes</taxon>
        <taxon>Diversisporales</taxon>
        <taxon>Gigasporaceae</taxon>
        <taxon>Gigaspora</taxon>
    </lineage>
</organism>
<comment type="similarity">
    <text evidence="2">Belongs to the metallo-dependent hydrolases superfamily. ACMSD family.</text>
</comment>
<dbReference type="SUPFAM" id="SSF51556">
    <property type="entry name" value="Metallo-dependent hydrolases"/>
    <property type="match status" value="1"/>
</dbReference>
<evidence type="ECO:0000256" key="4">
    <source>
        <dbReference type="ARBA" id="ARBA00012365"/>
    </source>
</evidence>
<evidence type="ECO:0000313" key="14">
    <source>
        <dbReference type="Proteomes" id="UP000789901"/>
    </source>
</evidence>
<protein>
    <recommendedName>
        <fullName evidence="5">2-amino-3-carboxymuconate-6-semialdehyde decarboxylase</fullName>
        <ecNumber evidence="4">4.1.1.45</ecNumber>
    </recommendedName>
    <alternativeName>
        <fullName evidence="10">Picolinate carboxylase</fullName>
    </alternativeName>
</protein>
<keyword evidence="6" id="KW-0479">Metal-binding</keyword>
<feature type="domain" description="Amidohydrolase-related" evidence="12">
    <location>
        <begin position="32"/>
        <end position="360"/>
    </location>
</feature>
<evidence type="ECO:0000256" key="9">
    <source>
        <dbReference type="ARBA" id="ARBA00023239"/>
    </source>
</evidence>
<evidence type="ECO:0000256" key="10">
    <source>
        <dbReference type="ARBA" id="ARBA00031120"/>
    </source>
</evidence>
<dbReference type="InterPro" id="IPR032465">
    <property type="entry name" value="ACMSD"/>
</dbReference>
<name>A0ABN7UH63_GIGMA</name>
<keyword evidence="14" id="KW-1185">Reference proteome</keyword>
<gene>
    <name evidence="13" type="ORF">GMARGA_LOCUS6108</name>
</gene>
<accession>A0ABN7UH63</accession>
<dbReference type="EMBL" id="CAJVQB010002703">
    <property type="protein sequence ID" value="CAG8584490.1"/>
    <property type="molecule type" value="Genomic_DNA"/>
</dbReference>
<keyword evidence="7 11" id="KW-0210">Decarboxylase</keyword>
<evidence type="ECO:0000259" key="12">
    <source>
        <dbReference type="Pfam" id="PF04909"/>
    </source>
</evidence>
<dbReference type="PANTHER" id="PTHR21240">
    <property type="entry name" value="2-AMINO-3-CARBOXYLMUCONATE-6-SEMIALDEHYDE DECARBOXYLASE"/>
    <property type="match status" value="1"/>
</dbReference>
<evidence type="ECO:0000256" key="3">
    <source>
        <dbReference type="ARBA" id="ARBA00011245"/>
    </source>
</evidence>
<comment type="caution">
    <text evidence="13">The sequence shown here is derived from an EMBL/GenBank/DDBJ whole genome shotgun (WGS) entry which is preliminary data.</text>
</comment>
<dbReference type="InterPro" id="IPR006680">
    <property type="entry name" value="Amidohydro-rel"/>
</dbReference>
<comment type="subunit">
    <text evidence="3">Monomer.</text>
</comment>
<proteinExistence type="inferred from homology"/>
<comment type="pathway">
    <text evidence="1">Secondary metabolite metabolism; quinolate metabolism.</text>
</comment>
<evidence type="ECO:0000256" key="11">
    <source>
        <dbReference type="RuleBase" id="RU366045"/>
    </source>
</evidence>
<evidence type="ECO:0000313" key="13">
    <source>
        <dbReference type="EMBL" id="CAG8584490.1"/>
    </source>
</evidence>
<keyword evidence="8" id="KW-0862">Zinc</keyword>
<dbReference type="InterPro" id="IPR032466">
    <property type="entry name" value="Metal_Hydrolase"/>
</dbReference>
<keyword evidence="9 11" id="KW-0456">Lyase</keyword>
<dbReference type="Proteomes" id="UP000789901">
    <property type="component" value="Unassembled WGS sequence"/>
</dbReference>
<evidence type="ECO:0000256" key="7">
    <source>
        <dbReference type="ARBA" id="ARBA00022793"/>
    </source>
</evidence>